<keyword evidence="2 7" id="KW-0489">Methyltransferase</keyword>
<evidence type="ECO:0000256" key="1">
    <source>
        <dbReference type="ARBA" id="ARBA00012162"/>
    </source>
</evidence>
<dbReference type="OrthoDB" id="9815856at2"/>
<dbReference type="EMBL" id="FNKH01000002">
    <property type="protein sequence ID" value="SDQ25115.1"/>
    <property type="molecule type" value="Genomic_DNA"/>
</dbReference>
<evidence type="ECO:0000256" key="5">
    <source>
        <dbReference type="ARBA" id="ARBA00023244"/>
    </source>
</evidence>
<dbReference type="CDD" id="cd11642">
    <property type="entry name" value="SUMT"/>
    <property type="match status" value="1"/>
</dbReference>
<feature type="domain" description="Tetrapyrrole methylase" evidence="6">
    <location>
        <begin position="91"/>
        <end position="296"/>
    </location>
</feature>
<dbReference type="NCBIfam" id="NF004790">
    <property type="entry name" value="PRK06136.1"/>
    <property type="match status" value="1"/>
</dbReference>
<dbReference type="InterPro" id="IPR050161">
    <property type="entry name" value="Siro_Cobalamin_biosynth"/>
</dbReference>
<keyword evidence="4" id="KW-0949">S-adenosyl-L-methionine</keyword>
<keyword evidence="8" id="KW-1185">Reference proteome</keyword>
<evidence type="ECO:0000259" key="6">
    <source>
        <dbReference type="Pfam" id="PF00590"/>
    </source>
</evidence>
<keyword evidence="5" id="KW-0627">Porphyrin biosynthesis</keyword>
<evidence type="ECO:0000313" key="8">
    <source>
        <dbReference type="Proteomes" id="UP000181917"/>
    </source>
</evidence>
<name>A0A1H0ZCA8_9MICC</name>
<protein>
    <recommendedName>
        <fullName evidence="1">uroporphyrinogen-III C-methyltransferase</fullName>
        <ecNumber evidence="1">2.1.1.107</ecNumber>
    </recommendedName>
</protein>
<dbReference type="InterPro" id="IPR006366">
    <property type="entry name" value="CobA/CysG_C"/>
</dbReference>
<sequence>MFTNTDLTGYTVLVAGTPEAARRAIRRYGAAGATVRTLSSPAAYKPEMLDGVALVVAIDDGDPRWSALPETCRRRGLLVSREEAAAPGGHVTLIGGGPGAEDLLTVRARQVLQEADVVFFDRLAPHRNLAEYAPGAELIDVGKRPGHHKVTQREIERLMIQSAQEGNNVVRLKGGDPYVFGRGGEEVISCAKAGVPVSVVPGITSAISVPAAAGIPVTHREISHLFTVVSGHAPLTDAEYEHLAGLGGTVVVLMGVGTLPQLTAGLRRAGMKADMPVAIVERGYSDSQRTTISTLTGVVTAAGAAGVKPPAILVIGEVVRLANGCEETAGKLAELADTLGA</sequence>
<dbReference type="InterPro" id="IPR000878">
    <property type="entry name" value="4pyrrol_Mease"/>
</dbReference>
<dbReference type="NCBIfam" id="TIGR01469">
    <property type="entry name" value="cobA_cysG_Cterm"/>
    <property type="match status" value="1"/>
</dbReference>
<dbReference type="GO" id="GO:0019354">
    <property type="term" value="P:siroheme biosynthetic process"/>
    <property type="evidence" value="ECO:0007669"/>
    <property type="project" value="InterPro"/>
</dbReference>
<dbReference type="RefSeq" id="WP_074698701.1">
    <property type="nucleotide sequence ID" value="NZ_CP018863.1"/>
</dbReference>
<evidence type="ECO:0000256" key="3">
    <source>
        <dbReference type="ARBA" id="ARBA00022679"/>
    </source>
</evidence>
<evidence type="ECO:0000256" key="2">
    <source>
        <dbReference type="ARBA" id="ARBA00022603"/>
    </source>
</evidence>
<dbReference type="Gene3D" id="3.40.1010.10">
    <property type="entry name" value="Cobalt-precorrin-4 Transmethylase, Domain 1"/>
    <property type="match status" value="1"/>
</dbReference>
<dbReference type="AlphaFoldDB" id="A0A1H0ZCA8"/>
<dbReference type="Pfam" id="PF00590">
    <property type="entry name" value="TP_methylase"/>
    <property type="match status" value="1"/>
</dbReference>
<organism evidence="7 8">
    <name type="scientific">Crystallibacter crystallopoietes</name>
    <dbReference type="NCBI Taxonomy" id="37928"/>
    <lineage>
        <taxon>Bacteria</taxon>
        <taxon>Bacillati</taxon>
        <taxon>Actinomycetota</taxon>
        <taxon>Actinomycetes</taxon>
        <taxon>Micrococcales</taxon>
        <taxon>Micrococcaceae</taxon>
        <taxon>Crystallibacter</taxon>
    </lineage>
</organism>
<evidence type="ECO:0000256" key="4">
    <source>
        <dbReference type="ARBA" id="ARBA00022691"/>
    </source>
</evidence>
<evidence type="ECO:0000313" key="7">
    <source>
        <dbReference type="EMBL" id="SDQ25115.1"/>
    </source>
</evidence>
<gene>
    <name evidence="7" type="ORF">SAMN04489742_0269</name>
</gene>
<dbReference type="FunFam" id="3.40.1010.10:FF:000001">
    <property type="entry name" value="Siroheme synthase"/>
    <property type="match status" value="1"/>
</dbReference>
<dbReference type="Gene3D" id="3.30.950.10">
    <property type="entry name" value="Methyltransferase, Cobalt-precorrin-4 Transmethylase, Domain 2"/>
    <property type="match status" value="1"/>
</dbReference>
<dbReference type="GO" id="GO:0004851">
    <property type="term" value="F:uroporphyrin-III C-methyltransferase activity"/>
    <property type="evidence" value="ECO:0007669"/>
    <property type="project" value="UniProtKB-EC"/>
</dbReference>
<dbReference type="PANTHER" id="PTHR45790">
    <property type="entry name" value="SIROHEME SYNTHASE-RELATED"/>
    <property type="match status" value="1"/>
</dbReference>
<dbReference type="STRING" id="37928.SAMN04489742_0269"/>
<dbReference type="EC" id="2.1.1.107" evidence="1"/>
<dbReference type="SUPFAM" id="SSF53790">
    <property type="entry name" value="Tetrapyrrole methylase"/>
    <property type="match status" value="1"/>
</dbReference>
<dbReference type="InterPro" id="IPR014776">
    <property type="entry name" value="4pyrrole_Mease_sub2"/>
</dbReference>
<keyword evidence="3 7" id="KW-0808">Transferase</keyword>
<dbReference type="KEGG" id="acry:AC20117_15920"/>
<dbReference type="Proteomes" id="UP000181917">
    <property type="component" value="Unassembled WGS sequence"/>
</dbReference>
<dbReference type="InterPro" id="IPR035996">
    <property type="entry name" value="4pyrrol_Methylase_sf"/>
</dbReference>
<dbReference type="InterPro" id="IPR014777">
    <property type="entry name" value="4pyrrole_Mease_sub1"/>
</dbReference>
<proteinExistence type="predicted"/>
<dbReference type="PANTHER" id="PTHR45790:SF3">
    <property type="entry name" value="S-ADENOSYL-L-METHIONINE-DEPENDENT UROPORPHYRINOGEN III METHYLTRANSFERASE, CHLOROPLASTIC"/>
    <property type="match status" value="1"/>
</dbReference>
<reference evidence="7 8" key="1">
    <citation type="submission" date="2016-10" db="EMBL/GenBank/DDBJ databases">
        <authorList>
            <person name="de Groot N.N."/>
        </authorList>
    </citation>
    <scope>NUCLEOTIDE SEQUENCE [LARGE SCALE GENOMIC DNA]</scope>
    <source>
        <strain evidence="7 8">DSM 20117</strain>
    </source>
</reference>
<accession>A0A1H0ZCA8</accession>
<dbReference type="GO" id="GO:0032259">
    <property type="term" value="P:methylation"/>
    <property type="evidence" value="ECO:0007669"/>
    <property type="project" value="UniProtKB-KW"/>
</dbReference>